<comment type="subunit">
    <text evidence="1">Component of the TIM23 complex.</text>
</comment>
<dbReference type="Proteomes" id="UP000565785">
    <property type="component" value="Unassembled WGS sequence"/>
</dbReference>
<comment type="similarity">
    <text evidence="1">Belongs to the TIM50 family.</text>
</comment>
<name>A0A7L1N180_RHICY</name>
<dbReference type="GO" id="GO:0005744">
    <property type="term" value="C:TIM23 mitochondrial import inner membrane translocase complex"/>
    <property type="evidence" value="ECO:0007669"/>
    <property type="project" value="UniProtKB-UniRule"/>
</dbReference>
<dbReference type="Pfam" id="PF03031">
    <property type="entry name" value="NIF"/>
    <property type="match status" value="1"/>
</dbReference>
<keyword evidence="1" id="KW-0809">Transit peptide</keyword>
<evidence type="ECO:0000313" key="3">
    <source>
        <dbReference type="EMBL" id="NXN93205.1"/>
    </source>
</evidence>
<comment type="subcellular location">
    <subcellularLocation>
        <location evidence="1">Mitochondrion inner membrane</location>
        <topology evidence="1">Single-pass membrane protein</topology>
    </subcellularLocation>
</comment>
<dbReference type="Gene3D" id="3.40.50.1000">
    <property type="entry name" value="HAD superfamily/HAD-like"/>
    <property type="match status" value="1"/>
</dbReference>
<keyword evidence="1" id="KW-0653">Protein transport</keyword>
<keyword evidence="1" id="KW-0496">Mitochondrion</keyword>
<keyword evidence="1" id="KW-0813">Transport</keyword>
<sequence length="108" mass="12155">IIFTTVKKDYAEKLLDMLDPNKKLIRCCLSQQDCVCAHGCYWKDLTQLGRDLAKTVALDHTTQGFPTQVLDLGDLWSGDPQDEELLHLAPLLGQLSRAVRTWGELEKG</sequence>
<comment type="function">
    <text evidence="1">Essential component of the TIM23 complex, a complex that mediates the translocation of transit peptide-containing proteins across the mitochondrial inner membrane.</text>
</comment>
<evidence type="ECO:0000256" key="1">
    <source>
        <dbReference type="RuleBase" id="RU365079"/>
    </source>
</evidence>
<dbReference type="EMBL" id="VXBP01001748">
    <property type="protein sequence ID" value="NXN93205.1"/>
    <property type="molecule type" value="Genomic_DNA"/>
</dbReference>
<dbReference type="SUPFAM" id="SSF56784">
    <property type="entry name" value="HAD-like"/>
    <property type="match status" value="1"/>
</dbReference>
<organism evidence="3 4">
    <name type="scientific">Rhinopomastus cyanomelas</name>
    <name type="common">Common scimitarbill</name>
    <dbReference type="NCBI Taxonomy" id="113115"/>
    <lineage>
        <taxon>Eukaryota</taxon>
        <taxon>Metazoa</taxon>
        <taxon>Chordata</taxon>
        <taxon>Craniata</taxon>
        <taxon>Vertebrata</taxon>
        <taxon>Euteleostomi</taxon>
        <taxon>Archelosauria</taxon>
        <taxon>Archosauria</taxon>
        <taxon>Dinosauria</taxon>
        <taxon>Saurischia</taxon>
        <taxon>Theropoda</taxon>
        <taxon>Coelurosauria</taxon>
        <taxon>Aves</taxon>
        <taxon>Neognathae</taxon>
        <taxon>Neoaves</taxon>
        <taxon>Telluraves</taxon>
        <taxon>Coraciimorphae</taxon>
        <taxon>Bucerotiformes</taxon>
        <taxon>Rhinopomastidae</taxon>
        <taxon>Rhinopomastus</taxon>
    </lineage>
</organism>
<reference evidence="3 4" key="1">
    <citation type="submission" date="2019-09" db="EMBL/GenBank/DDBJ databases">
        <title>Bird 10,000 Genomes (B10K) Project - Family phase.</title>
        <authorList>
            <person name="Zhang G."/>
        </authorList>
    </citation>
    <scope>NUCLEOTIDE SEQUENCE [LARGE SCALE GENOMIC DNA]</scope>
    <source>
        <strain evidence="3">B10K-DU-002-35</strain>
        <tissue evidence="3">Muscle</tissue>
    </source>
</reference>
<proteinExistence type="inferred from homology"/>
<feature type="domain" description="FCP1 homology" evidence="2">
    <location>
        <begin position="1"/>
        <end position="95"/>
    </location>
</feature>
<accession>A0A7L1N180</accession>
<evidence type="ECO:0000259" key="2">
    <source>
        <dbReference type="PROSITE" id="PS50969"/>
    </source>
</evidence>
<dbReference type="InterPro" id="IPR050365">
    <property type="entry name" value="TIM50"/>
</dbReference>
<evidence type="ECO:0000313" key="4">
    <source>
        <dbReference type="Proteomes" id="UP000565785"/>
    </source>
</evidence>
<keyword evidence="4" id="KW-1185">Reference proteome</keyword>
<keyword evidence="1" id="KW-0811">Translocation</keyword>
<protein>
    <recommendedName>
        <fullName evidence="1">Mitochondrial import inner membrane translocase subunit TIM50</fullName>
    </recommendedName>
</protein>
<gene>
    <name evidence="3" type="primary">Ctdspl2b</name>
    <name evidence="3" type="ORF">RHICYA_R16070</name>
</gene>
<dbReference type="AlphaFoldDB" id="A0A7L1N180"/>
<feature type="non-terminal residue" evidence="3">
    <location>
        <position position="108"/>
    </location>
</feature>
<comment type="caution">
    <text evidence="3">The sequence shown here is derived from an EMBL/GenBank/DDBJ whole genome shotgun (WGS) entry which is preliminary data.</text>
</comment>
<dbReference type="OrthoDB" id="277011at2759"/>
<dbReference type="PANTHER" id="PTHR12210">
    <property type="entry name" value="DULLARD PROTEIN PHOSPHATASE"/>
    <property type="match status" value="1"/>
</dbReference>
<dbReference type="InterPro" id="IPR036412">
    <property type="entry name" value="HAD-like_sf"/>
</dbReference>
<feature type="non-terminal residue" evidence="3">
    <location>
        <position position="1"/>
    </location>
</feature>
<dbReference type="PROSITE" id="PS50969">
    <property type="entry name" value="FCP1"/>
    <property type="match status" value="1"/>
</dbReference>
<dbReference type="InterPro" id="IPR004274">
    <property type="entry name" value="FCP1_dom"/>
</dbReference>
<dbReference type="InterPro" id="IPR023214">
    <property type="entry name" value="HAD_sf"/>
</dbReference>
<dbReference type="GO" id="GO:0015031">
    <property type="term" value="P:protein transport"/>
    <property type="evidence" value="ECO:0007669"/>
    <property type="project" value="UniProtKB-KW"/>
</dbReference>